<feature type="chain" id="PRO_5011784424" description="MYXO-CTERM domain-containing protein" evidence="2">
    <location>
        <begin position="30"/>
        <end position="382"/>
    </location>
</feature>
<dbReference type="EMBL" id="FOMX01000005">
    <property type="protein sequence ID" value="SFD84621.1"/>
    <property type="molecule type" value="Genomic_DNA"/>
</dbReference>
<evidence type="ECO:0000313" key="4">
    <source>
        <dbReference type="Proteomes" id="UP000199400"/>
    </source>
</evidence>
<proteinExistence type="predicted"/>
<reference evidence="4" key="1">
    <citation type="submission" date="2016-10" db="EMBL/GenBank/DDBJ databases">
        <authorList>
            <person name="Varghese N."/>
            <person name="Submissions S."/>
        </authorList>
    </citation>
    <scope>NUCLEOTIDE SEQUENCE [LARGE SCALE GENOMIC DNA]</scope>
    <source>
        <strain evidence="4">ATCC 25963</strain>
    </source>
</reference>
<feature type="compositionally biased region" description="Low complexity" evidence="1">
    <location>
        <begin position="337"/>
        <end position="349"/>
    </location>
</feature>
<keyword evidence="2" id="KW-0732">Signal</keyword>
<sequence>MPVLRDILVRAAPSAALLAALAWAQATSAGNVGLPRTPVLHKGEACLTRVDRSVDPVVHLEYTIPSVDICLSPDEPADSRTHQFVAFCRDAPPEAIPHWLSLADVQVNIDSGYFDPAELKPGQVVEDSPYFADCWWPITTAAERRPITCEAARPGVDWDTSALAPGAYVVAGYTYEPTLNDWTPRRGVFRVHDGDLDAAPPAAAIFTTAVDVWYGDPVRLAACVDAMPGSTWRLEYAEMPDEPRLELDWQTLVPVSPVESTEFGIEFVLDDAHADVRLHVRLVVEDPEGRTTIAHMPTPGTVLMRKQTGVTGSGGDEPNDFDFCRDNPAADDLPDCGTTSESESSGATTDAPGDGCTCNAKAPGGPALALLVLLGCGRRRRR</sequence>
<evidence type="ECO:0008006" key="5">
    <source>
        <dbReference type="Google" id="ProtNLM"/>
    </source>
</evidence>
<gene>
    <name evidence="3" type="ORF">SAMN02745121_01818</name>
</gene>
<dbReference type="Proteomes" id="UP000199400">
    <property type="component" value="Unassembled WGS sequence"/>
</dbReference>
<name>A0A1I1VNV6_9BACT</name>
<keyword evidence="4" id="KW-1185">Reference proteome</keyword>
<protein>
    <recommendedName>
        <fullName evidence="5">MYXO-CTERM domain-containing protein</fullName>
    </recommendedName>
</protein>
<organism evidence="3 4">
    <name type="scientific">Nannocystis exedens</name>
    <dbReference type="NCBI Taxonomy" id="54"/>
    <lineage>
        <taxon>Bacteria</taxon>
        <taxon>Pseudomonadati</taxon>
        <taxon>Myxococcota</taxon>
        <taxon>Polyangia</taxon>
        <taxon>Nannocystales</taxon>
        <taxon>Nannocystaceae</taxon>
        <taxon>Nannocystis</taxon>
    </lineage>
</organism>
<feature type="region of interest" description="Disordered" evidence="1">
    <location>
        <begin position="332"/>
        <end position="352"/>
    </location>
</feature>
<accession>A0A1I1VNV6</accession>
<feature type="signal peptide" evidence="2">
    <location>
        <begin position="1"/>
        <end position="29"/>
    </location>
</feature>
<evidence type="ECO:0000313" key="3">
    <source>
        <dbReference type="EMBL" id="SFD84621.1"/>
    </source>
</evidence>
<evidence type="ECO:0000256" key="2">
    <source>
        <dbReference type="SAM" id="SignalP"/>
    </source>
</evidence>
<dbReference type="AlphaFoldDB" id="A0A1I1VNV6"/>
<dbReference type="STRING" id="54.SAMN02745121_01818"/>
<evidence type="ECO:0000256" key="1">
    <source>
        <dbReference type="SAM" id="MobiDB-lite"/>
    </source>
</evidence>
<dbReference type="RefSeq" id="WP_096330623.1">
    <property type="nucleotide sequence ID" value="NZ_FOMX01000005.1"/>
</dbReference>